<comment type="function">
    <text evidence="2">Transcriptional coactivator that stimulates GCN4-dependent transcriptional activity by bridging the DNA-binding region of GCN4 and TBP (SPT15), thereby recruiting TBP to GCN4-bound promoters. Involved in induction of the ribosome quality control (RQC) pathway; a pathway that degrades nascent peptide chains during problematic translation. Required to prevent stalled ribosomes from frameshifting.</text>
</comment>
<protein>
    <submittedName>
        <fullName evidence="4">Transcriptional regulator family: Helix-turn-helix</fullName>
    </submittedName>
</protein>
<evidence type="ECO:0000256" key="2">
    <source>
        <dbReference type="ARBA" id="ARBA00035107"/>
    </source>
</evidence>
<comment type="caution">
    <text evidence="4">The sequence shown here is derived from an EMBL/GenBank/DDBJ whole genome shotgun (WGS) entry which is preliminary data.</text>
</comment>
<proteinExistence type="inferred from homology"/>
<dbReference type="InterPro" id="IPR001387">
    <property type="entry name" value="Cro/C1-type_HTH"/>
</dbReference>
<dbReference type="Proteomes" id="UP000629468">
    <property type="component" value="Unassembled WGS sequence"/>
</dbReference>
<evidence type="ECO:0000313" key="4">
    <source>
        <dbReference type="EMBL" id="KAF7760170.1"/>
    </source>
</evidence>
<dbReference type="Gene3D" id="1.10.260.40">
    <property type="entry name" value="lambda repressor-like DNA-binding domains"/>
    <property type="match status" value="1"/>
</dbReference>
<name>A0A8H7C1C7_AGABI</name>
<sequence>MSPDPKCTAIANALKNSGLSYAQLASQVGVTEQRVIDICTGNSKPTDVEFSSLGKALGLTDVPHTGTHATT</sequence>
<comment type="similarity">
    <text evidence="1">Belongs to the MBF1 family.</text>
</comment>
<organism evidence="4 5">
    <name type="scientific">Agaricus bisporus var. burnettii</name>
    <dbReference type="NCBI Taxonomy" id="192524"/>
    <lineage>
        <taxon>Eukaryota</taxon>
        <taxon>Fungi</taxon>
        <taxon>Dikarya</taxon>
        <taxon>Basidiomycota</taxon>
        <taxon>Agaricomycotina</taxon>
        <taxon>Agaricomycetes</taxon>
        <taxon>Agaricomycetidae</taxon>
        <taxon>Agaricales</taxon>
        <taxon>Agaricineae</taxon>
        <taxon>Agaricaceae</taxon>
        <taxon>Agaricus</taxon>
    </lineage>
</organism>
<accession>A0A8H7C1C7</accession>
<evidence type="ECO:0000313" key="5">
    <source>
        <dbReference type="Proteomes" id="UP000629468"/>
    </source>
</evidence>
<evidence type="ECO:0000259" key="3">
    <source>
        <dbReference type="Pfam" id="PF01381"/>
    </source>
</evidence>
<evidence type="ECO:0000256" key="1">
    <source>
        <dbReference type="ARBA" id="ARBA00009802"/>
    </source>
</evidence>
<dbReference type="AlphaFoldDB" id="A0A8H7C1C7"/>
<feature type="domain" description="HTH cro/C1-type" evidence="3">
    <location>
        <begin position="10"/>
        <end position="60"/>
    </location>
</feature>
<gene>
    <name evidence="4" type="ORF">Agabi119p4_10846</name>
</gene>
<dbReference type="InterPro" id="IPR010982">
    <property type="entry name" value="Lambda_DNA-bd_dom_sf"/>
</dbReference>
<dbReference type="SUPFAM" id="SSF47413">
    <property type="entry name" value="lambda repressor-like DNA-binding domains"/>
    <property type="match status" value="1"/>
</dbReference>
<dbReference type="EMBL" id="JABXXO010000015">
    <property type="protein sequence ID" value="KAF7760170.1"/>
    <property type="molecule type" value="Genomic_DNA"/>
</dbReference>
<dbReference type="Pfam" id="PF01381">
    <property type="entry name" value="HTH_3"/>
    <property type="match status" value="1"/>
</dbReference>
<dbReference type="GO" id="GO:0003677">
    <property type="term" value="F:DNA binding"/>
    <property type="evidence" value="ECO:0007669"/>
    <property type="project" value="InterPro"/>
</dbReference>
<dbReference type="CDD" id="cd00093">
    <property type="entry name" value="HTH_XRE"/>
    <property type="match status" value="1"/>
</dbReference>
<reference evidence="4 5" key="1">
    <citation type="journal article" name="Sci. Rep.">
        <title>Telomere-to-telomere assembled and centromere annotated genomes of the two main subspecies of the button mushroom Agaricus bisporus reveal especially polymorphic chromosome ends.</title>
        <authorList>
            <person name="Sonnenberg A.S.M."/>
            <person name="Sedaghat-Telgerd N."/>
            <person name="Lavrijssen B."/>
            <person name="Ohm R.A."/>
            <person name="Hendrickx P.M."/>
            <person name="Scholtmeijer K."/>
            <person name="Baars J.J.P."/>
            <person name="van Peer A."/>
        </authorList>
    </citation>
    <scope>NUCLEOTIDE SEQUENCE [LARGE SCALE GENOMIC DNA]</scope>
    <source>
        <strain evidence="4 5">H119_p4</strain>
    </source>
</reference>